<comment type="caution">
    <text evidence="2">The sequence shown here is derived from an EMBL/GenBank/DDBJ whole genome shotgun (WGS) entry which is preliminary data.</text>
</comment>
<dbReference type="EMBL" id="JBBNAF010000008">
    <property type="protein sequence ID" value="KAK9121873.1"/>
    <property type="molecule type" value="Genomic_DNA"/>
</dbReference>
<evidence type="ECO:0000256" key="1">
    <source>
        <dbReference type="SAM" id="MobiDB-lite"/>
    </source>
</evidence>
<dbReference type="AlphaFoldDB" id="A0AAP0IU92"/>
<proteinExistence type="predicted"/>
<feature type="region of interest" description="Disordered" evidence="1">
    <location>
        <begin position="210"/>
        <end position="234"/>
    </location>
</feature>
<sequence>MQTRTVIRRSWGRAAAATELGPTSGGGGSRRQPSGGWRRSGVLAAAADECEGDQRRRHRGSRSGRITGPRSPVDDQQRQIQRRGSGGGEQRRQRRRLRCGAGGEYRAAAAVPADNLDRAGARGDSRSTGVADEQLSRRVAVDVDDGSGRRRRWWWRRIFGDGATAGIFGISDEMSLQGLGGEPLWNERKTDQKKEGVIYGVVVVGDDKRRENRREDDMRQGDGREDDRRREERLVQTRRRRWWEAKALGSMGDVGGGPEATTSLC</sequence>
<feature type="compositionally biased region" description="Basic residues" evidence="1">
    <location>
        <begin position="1"/>
        <end position="11"/>
    </location>
</feature>
<gene>
    <name evidence="2" type="ORF">Syun_019490</name>
</gene>
<feature type="region of interest" description="Disordered" evidence="1">
    <location>
        <begin position="1"/>
        <end position="100"/>
    </location>
</feature>
<organism evidence="2 3">
    <name type="scientific">Stephania yunnanensis</name>
    <dbReference type="NCBI Taxonomy" id="152371"/>
    <lineage>
        <taxon>Eukaryota</taxon>
        <taxon>Viridiplantae</taxon>
        <taxon>Streptophyta</taxon>
        <taxon>Embryophyta</taxon>
        <taxon>Tracheophyta</taxon>
        <taxon>Spermatophyta</taxon>
        <taxon>Magnoliopsida</taxon>
        <taxon>Ranunculales</taxon>
        <taxon>Menispermaceae</taxon>
        <taxon>Menispermoideae</taxon>
        <taxon>Cissampelideae</taxon>
        <taxon>Stephania</taxon>
    </lineage>
</organism>
<keyword evidence="3" id="KW-1185">Reference proteome</keyword>
<protein>
    <submittedName>
        <fullName evidence="2">Uncharacterized protein</fullName>
    </submittedName>
</protein>
<evidence type="ECO:0000313" key="2">
    <source>
        <dbReference type="EMBL" id="KAK9121873.1"/>
    </source>
</evidence>
<evidence type="ECO:0000313" key="3">
    <source>
        <dbReference type="Proteomes" id="UP001420932"/>
    </source>
</evidence>
<dbReference type="Proteomes" id="UP001420932">
    <property type="component" value="Unassembled WGS sequence"/>
</dbReference>
<reference evidence="2 3" key="1">
    <citation type="submission" date="2024-01" db="EMBL/GenBank/DDBJ databases">
        <title>Genome assemblies of Stephania.</title>
        <authorList>
            <person name="Yang L."/>
        </authorList>
    </citation>
    <scope>NUCLEOTIDE SEQUENCE [LARGE SCALE GENOMIC DNA]</scope>
    <source>
        <strain evidence="2">YNDBR</strain>
        <tissue evidence="2">Leaf</tissue>
    </source>
</reference>
<feature type="compositionally biased region" description="Low complexity" evidence="1">
    <location>
        <begin position="30"/>
        <end position="41"/>
    </location>
</feature>
<name>A0AAP0IU92_9MAGN</name>
<accession>A0AAP0IU92</accession>